<protein>
    <recommendedName>
        <fullName evidence="3">1-alkyl-2-acetylglycerophosphocholine esterase</fullName>
    </recommendedName>
</protein>
<feature type="compositionally biased region" description="Basic and acidic residues" evidence="1">
    <location>
        <begin position="1"/>
        <end position="12"/>
    </location>
</feature>
<dbReference type="Pfam" id="PF03403">
    <property type="entry name" value="PAF-AH_p_II"/>
    <property type="match status" value="1"/>
</dbReference>
<reference evidence="2" key="1">
    <citation type="submission" date="2021-01" db="EMBL/GenBank/DDBJ databases">
        <authorList>
            <person name="Corre E."/>
            <person name="Pelletier E."/>
            <person name="Niang G."/>
            <person name="Scheremetjew M."/>
            <person name="Finn R."/>
            <person name="Kale V."/>
            <person name="Holt S."/>
            <person name="Cochrane G."/>
            <person name="Meng A."/>
            <person name="Brown T."/>
            <person name="Cohen L."/>
        </authorList>
    </citation>
    <scope>NUCLEOTIDE SEQUENCE</scope>
    <source>
        <strain evidence="2">CCMP 410</strain>
    </source>
</reference>
<proteinExistence type="predicted"/>
<evidence type="ECO:0008006" key="3">
    <source>
        <dbReference type="Google" id="ProtNLM"/>
    </source>
</evidence>
<dbReference type="EMBL" id="HBGK01037795">
    <property type="protein sequence ID" value="CAD9296683.1"/>
    <property type="molecule type" value="Transcribed_RNA"/>
</dbReference>
<organism evidence="2">
    <name type="scientific">Grammatophora oceanica</name>
    <dbReference type="NCBI Taxonomy" id="210454"/>
    <lineage>
        <taxon>Eukaryota</taxon>
        <taxon>Sar</taxon>
        <taxon>Stramenopiles</taxon>
        <taxon>Ochrophyta</taxon>
        <taxon>Bacillariophyta</taxon>
        <taxon>Fragilariophyceae</taxon>
        <taxon>Fragilariophycidae</taxon>
        <taxon>Rhabdonematales</taxon>
        <taxon>Grammatophoraceae</taxon>
        <taxon>Grammatophora</taxon>
    </lineage>
</organism>
<gene>
    <name evidence="2" type="ORF">GOCE00092_LOCUS19597</name>
</gene>
<evidence type="ECO:0000313" key="2">
    <source>
        <dbReference type="EMBL" id="CAD9296683.1"/>
    </source>
</evidence>
<feature type="region of interest" description="Disordered" evidence="1">
    <location>
        <begin position="1"/>
        <end position="20"/>
    </location>
</feature>
<name>A0A7S1VDU1_9STRA</name>
<evidence type="ECO:0000256" key="1">
    <source>
        <dbReference type="SAM" id="MobiDB-lite"/>
    </source>
</evidence>
<dbReference type="AlphaFoldDB" id="A0A7S1VDU1"/>
<dbReference type="Gene3D" id="3.40.50.1820">
    <property type="entry name" value="alpha/beta hydrolase"/>
    <property type="match status" value="1"/>
</dbReference>
<dbReference type="InterPro" id="IPR029058">
    <property type="entry name" value="AB_hydrolase_fold"/>
</dbReference>
<sequence>MATRDLLSHTGKDGTTSPSFPSISSVAMLDPWAFSLEDAVLEDGIDASIPTLSIISESWLTNPETKQVRQLLRSSATTTTGESGGVASLYAPHSVHASVADSVSWLPGFILRKLRMRGKQESRHATIRSVANACVKHMRRQGQTAEDYGDLSPSLAPYPISICDDNNDDSVSTTKTEASN</sequence>
<accession>A0A7S1VDU1</accession>